<dbReference type="Proteomes" id="UP001321520">
    <property type="component" value="Chromosome"/>
</dbReference>
<sequence>MTPTSPLTFFVDVDDTFVRSYGSKRIPIPATIEHLKKLNAQGAVLYCWSSGGAEYARNSAAEFDIENIFSGFLPKPQVIIDDLHINEWRNLIQIHPNSCASKDINDYKEELKK</sequence>
<keyword evidence="2" id="KW-1185">Reference proteome</keyword>
<reference evidence="1 2" key="1">
    <citation type="submission" date="2022-05" db="EMBL/GenBank/DDBJ databases">
        <title>Microbulbifer sp. nov., isolated from sponge.</title>
        <authorList>
            <person name="Gao L."/>
        </authorList>
    </citation>
    <scope>NUCLEOTIDE SEQUENCE [LARGE SCALE GENOMIC DNA]</scope>
    <source>
        <strain evidence="1 2">MI-G</strain>
    </source>
</reference>
<name>A0ABY9EC29_9GAMM</name>
<dbReference type="EMBL" id="CP098023">
    <property type="protein sequence ID" value="WKD50588.1"/>
    <property type="molecule type" value="Genomic_DNA"/>
</dbReference>
<organism evidence="1 2">
    <name type="scientific">Microbulbifer spongiae</name>
    <dbReference type="NCBI Taxonomy" id="2944933"/>
    <lineage>
        <taxon>Bacteria</taxon>
        <taxon>Pseudomonadati</taxon>
        <taxon>Pseudomonadota</taxon>
        <taxon>Gammaproteobacteria</taxon>
        <taxon>Cellvibrionales</taxon>
        <taxon>Microbulbiferaceae</taxon>
        <taxon>Microbulbifer</taxon>
    </lineage>
</organism>
<evidence type="ECO:0000313" key="2">
    <source>
        <dbReference type="Proteomes" id="UP001321520"/>
    </source>
</evidence>
<protein>
    <recommendedName>
        <fullName evidence="3">DUF705 domain-containing protein</fullName>
    </recommendedName>
</protein>
<dbReference type="InterPro" id="IPR036412">
    <property type="entry name" value="HAD-like_sf"/>
</dbReference>
<accession>A0ABY9EC29</accession>
<dbReference type="SUPFAM" id="SSF56784">
    <property type="entry name" value="HAD-like"/>
    <property type="match status" value="1"/>
</dbReference>
<proteinExistence type="predicted"/>
<evidence type="ECO:0008006" key="3">
    <source>
        <dbReference type="Google" id="ProtNLM"/>
    </source>
</evidence>
<dbReference type="RefSeq" id="WP_301417024.1">
    <property type="nucleotide sequence ID" value="NZ_CP098023.1"/>
</dbReference>
<gene>
    <name evidence="1" type="ORF">M8T91_03945</name>
</gene>
<evidence type="ECO:0000313" key="1">
    <source>
        <dbReference type="EMBL" id="WKD50588.1"/>
    </source>
</evidence>